<sequence length="316" mass="36991">MAPVFSLPRNDQIGSPLTRLPAELRLMILRLLLKTAEPVYGRTAVQYRRAEYVLQEDIRVSRSGHVSQRRPHAVWKTYTRRTRFFQPSIIASCQQLYSEGFSILYSENISRVHVTGAGVRMLDHYQYCGTYEHVSVSNIEWYPLKQATRVLLDVHNYRYISPENFTDAFRCLSNAPRRKFVNVVFQVPDAIAQSPQSLAAFRLLRCESIKFSGIDKLLWQGTADIVESKEVIRDPLKLYDQVHAYYHRHSSRLRLELSDDMENVLRRLRIAAQCFDSKTFESERERIFAMMQRLLLDETRTLRADDPNTWALSRVR</sequence>
<name>A0AAN8IA21_9EURO</name>
<organism evidence="2 3">
    <name type="scientific">Knufia fluminis</name>
    <dbReference type="NCBI Taxonomy" id="191047"/>
    <lineage>
        <taxon>Eukaryota</taxon>
        <taxon>Fungi</taxon>
        <taxon>Dikarya</taxon>
        <taxon>Ascomycota</taxon>
        <taxon>Pezizomycotina</taxon>
        <taxon>Eurotiomycetes</taxon>
        <taxon>Chaetothyriomycetidae</taxon>
        <taxon>Chaetothyriales</taxon>
        <taxon>Trichomeriaceae</taxon>
        <taxon>Knufia</taxon>
    </lineage>
</organism>
<dbReference type="AlphaFoldDB" id="A0AAN8IA21"/>
<protein>
    <recommendedName>
        <fullName evidence="1">DUF7730 domain-containing protein</fullName>
    </recommendedName>
</protein>
<dbReference type="Pfam" id="PF24864">
    <property type="entry name" value="DUF7730"/>
    <property type="match status" value="1"/>
</dbReference>
<evidence type="ECO:0000313" key="2">
    <source>
        <dbReference type="EMBL" id="KAK5955055.1"/>
    </source>
</evidence>
<feature type="domain" description="DUF7730" evidence="1">
    <location>
        <begin position="15"/>
        <end position="109"/>
    </location>
</feature>
<keyword evidence="3" id="KW-1185">Reference proteome</keyword>
<dbReference type="EMBL" id="JAKLMC020000007">
    <property type="protein sequence ID" value="KAK5955055.1"/>
    <property type="molecule type" value="Genomic_DNA"/>
</dbReference>
<accession>A0AAN8IA21</accession>
<evidence type="ECO:0000259" key="1">
    <source>
        <dbReference type="Pfam" id="PF24864"/>
    </source>
</evidence>
<comment type="caution">
    <text evidence="2">The sequence shown here is derived from an EMBL/GenBank/DDBJ whole genome shotgun (WGS) entry which is preliminary data.</text>
</comment>
<gene>
    <name evidence="2" type="ORF">OHC33_003734</name>
</gene>
<reference evidence="2 3" key="1">
    <citation type="submission" date="2022-12" db="EMBL/GenBank/DDBJ databases">
        <title>Genomic features and morphological characterization of a novel Knufia sp. strain isolated from spacecraft assembly facility.</title>
        <authorList>
            <person name="Teixeira M."/>
            <person name="Chander A.M."/>
            <person name="Stajich J.E."/>
            <person name="Venkateswaran K."/>
        </authorList>
    </citation>
    <scope>NUCLEOTIDE SEQUENCE [LARGE SCALE GENOMIC DNA]</scope>
    <source>
        <strain evidence="2 3">FJI-L2-BK-P2</strain>
    </source>
</reference>
<proteinExistence type="predicted"/>
<dbReference type="InterPro" id="IPR056632">
    <property type="entry name" value="DUF7730"/>
</dbReference>
<dbReference type="Proteomes" id="UP001316803">
    <property type="component" value="Unassembled WGS sequence"/>
</dbReference>
<evidence type="ECO:0000313" key="3">
    <source>
        <dbReference type="Proteomes" id="UP001316803"/>
    </source>
</evidence>